<feature type="signal peptide" evidence="1">
    <location>
        <begin position="1"/>
        <end position="25"/>
    </location>
</feature>
<sequence>MKFREPVLTFFAFATVAAGWGNTVAFEYAGPGCDGSISKAWSKSVTELPSSLAFEIPILGNFNNSGTNHQQIKPNTQSATMKNTTQSVYIATVNDGIWRWYGFPASTEDRTSCYGDPVGCMHWPCFEVNGYVSEGKPKVECIRLCSMWAGKEHSYSCAAIGVTE</sequence>
<comment type="caution">
    <text evidence="2">The sequence shown here is derived from an EMBL/GenBank/DDBJ whole genome shotgun (WGS) entry which is preliminary data.</text>
</comment>
<accession>A0AAN7ZBJ9</accession>
<gene>
    <name evidence="2" type="ORF">RRF57_008676</name>
</gene>
<organism evidence="2 3">
    <name type="scientific">Xylaria bambusicola</name>
    <dbReference type="NCBI Taxonomy" id="326684"/>
    <lineage>
        <taxon>Eukaryota</taxon>
        <taxon>Fungi</taxon>
        <taxon>Dikarya</taxon>
        <taxon>Ascomycota</taxon>
        <taxon>Pezizomycotina</taxon>
        <taxon>Sordariomycetes</taxon>
        <taxon>Xylariomycetidae</taxon>
        <taxon>Xylariales</taxon>
        <taxon>Xylariaceae</taxon>
        <taxon>Xylaria</taxon>
    </lineage>
</organism>
<evidence type="ECO:0000256" key="1">
    <source>
        <dbReference type="SAM" id="SignalP"/>
    </source>
</evidence>
<feature type="chain" id="PRO_5042980931" evidence="1">
    <location>
        <begin position="26"/>
        <end position="164"/>
    </location>
</feature>
<dbReference type="Proteomes" id="UP001305414">
    <property type="component" value="Unassembled WGS sequence"/>
</dbReference>
<keyword evidence="1" id="KW-0732">Signal</keyword>
<evidence type="ECO:0000313" key="3">
    <source>
        <dbReference type="Proteomes" id="UP001305414"/>
    </source>
</evidence>
<reference evidence="2 3" key="1">
    <citation type="submission" date="2023-10" db="EMBL/GenBank/DDBJ databases">
        <title>Draft genome sequence of Xylaria bambusicola isolate GMP-LS, the root and basal stem rot pathogen of sugarcane in Indonesia.</title>
        <authorList>
            <person name="Selvaraj P."/>
            <person name="Muralishankar V."/>
            <person name="Muruganantham S."/>
            <person name="Sp S."/>
            <person name="Haryani S."/>
            <person name="Lau K.J.X."/>
            <person name="Naqvi N.I."/>
        </authorList>
    </citation>
    <scope>NUCLEOTIDE SEQUENCE [LARGE SCALE GENOMIC DNA]</scope>
    <source>
        <strain evidence="2">GMP-LS</strain>
    </source>
</reference>
<protein>
    <submittedName>
        <fullName evidence="2">Uncharacterized protein</fullName>
    </submittedName>
</protein>
<dbReference type="EMBL" id="JAWHQM010000028">
    <property type="protein sequence ID" value="KAK5632963.1"/>
    <property type="molecule type" value="Genomic_DNA"/>
</dbReference>
<keyword evidence="3" id="KW-1185">Reference proteome</keyword>
<evidence type="ECO:0000313" key="2">
    <source>
        <dbReference type="EMBL" id="KAK5632963.1"/>
    </source>
</evidence>
<proteinExistence type="predicted"/>
<dbReference type="AlphaFoldDB" id="A0AAN7ZBJ9"/>
<name>A0AAN7ZBJ9_9PEZI</name>